<organism evidence="1 2">
    <name type="scientific">Streptomyces phage Sebastisaurus</name>
    <dbReference type="NCBI Taxonomy" id="2510572"/>
    <lineage>
        <taxon>Viruses</taxon>
        <taxon>Duplodnaviria</taxon>
        <taxon>Heunggongvirae</taxon>
        <taxon>Uroviricota</taxon>
        <taxon>Caudoviricetes</taxon>
        <taxon>Colingsworthviridae</taxon>
        <taxon>Sebastisaurusvirus</taxon>
        <taxon>Sebastisaurusvirus sebastisaurus</taxon>
    </lineage>
</organism>
<accession>A0A411B3U8</accession>
<dbReference type="EMBL" id="MK450433">
    <property type="protein sequence ID" value="QAX95017.1"/>
    <property type="molecule type" value="Genomic_DNA"/>
</dbReference>
<gene>
    <name evidence="1" type="primary">29</name>
    <name evidence="1" type="ORF">SEA_SEBASTISAURUS_29</name>
</gene>
<name>A0A411B3U8_9CAUD</name>
<dbReference type="Proteomes" id="UP000289178">
    <property type="component" value="Segment"/>
</dbReference>
<protein>
    <submittedName>
        <fullName evidence="1">Uncharacterized protein</fullName>
    </submittedName>
</protein>
<proteinExistence type="predicted"/>
<reference evidence="1 2" key="1">
    <citation type="submission" date="2019-01" db="EMBL/GenBank/DDBJ databases">
        <authorList>
            <person name="Layton S.R."/>
            <person name="Mercado N.B."/>
            <person name="Kim T."/>
            <person name="Hughes L.E."/>
            <person name="Garlena R.A."/>
            <person name="Russell D.A."/>
            <person name="Pope W.H."/>
            <person name="Jacobs-Sera D."/>
            <person name="Hatfull G.F."/>
        </authorList>
    </citation>
    <scope>NUCLEOTIDE SEQUENCE [LARGE SCALE GENOMIC DNA]</scope>
</reference>
<evidence type="ECO:0000313" key="2">
    <source>
        <dbReference type="Proteomes" id="UP000289178"/>
    </source>
</evidence>
<evidence type="ECO:0000313" key="1">
    <source>
        <dbReference type="EMBL" id="QAX95017.1"/>
    </source>
</evidence>
<keyword evidence="2" id="KW-1185">Reference proteome</keyword>
<sequence>MKLDASAPYDWTRALKNAEDETVRAPLWTFPPEARLAVIHERRVRFGVFEETGDPEYG</sequence>